<protein>
    <submittedName>
        <fullName evidence="1">Uncharacterized protein</fullName>
    </submittedName>
</protein>
<sequence>MNELKQSTGYITAQTTAGSVDYLALYNRFGAMAYGMILQIVPQETVAQQVLVDVFSSPELKHCYAQTGSGLACVIKVTRQKALMAKKVQEETLAEAVETSMDTDTVTPELLFNLSYKQGLSPDTIAQQYGLTKADVLKAIREYVKSFRKL</sequence>
<dbReference type="RefSeq" id="WP_071505572.1">
    <property type="nucleotide sequence ID" value="NZ_MORL01000018.1"/>
</dbReference>
<name>A0A1S2VF66_9BACT</name>
<keyword evidence="2" id="KW-1185">Reference proteome</keyword>
<gene>
    <name evidence="1" type="ORF">BLX24_23020</name>
</gene>
<dbReference type="AlphaFoldDB" id="A0A1S2VF66"/>
<proteinExistence type="predicted"/>
<dbReference type="Proteomes" id="UP000181790">
    <property type="component" value="Unassembled WGS sequence"/>
</dbReference>
<evidence type="ECO:0000313" key="2">
    <source>
        <dbReference type="Proteomes" id="UP000181790"/>
    </source>
</evidence>
<dbReference type="EMBL" id="MORL01000018">
    <property type="protein sequence ID" value="OIN56846.1"/>
    <property type="molecule type" value="Genomic_DNA"/>
</dbReference>
<dbReference type="OrthoDB" id="963470at2"/>
<organism evidence="1 2">
    <name type="scientific">Arsenicibacter rosenii</name>
    <dbReference type="NCBI Taxonomy" id="1750698"/>
    <lineage>
        <taxon>Bacteria</taxon>
        <taxon>Pseudomonadati</taxon>
        <taxon>Bacteroidota</taxon>
        <taxon>Cytophagia</taxon>
        <taxon>Cytophagales</taxon>
        <taxon>Spirosomataceae</taxon>
        <taxon>Arsenicibacter</taxon>
    </lineage>
</organism>
<reference evidence="1 2" key="1">
    <citation type="submission" date="2016-10" db="EMBL/GenBank/DDBJ databases">
        <title>Arsenicibacter rosenii gen. nov., sp. nov., an efficient arsenic-methylating bacterium isolated from an arsenic-contaminated paddy soil.</title>
        <authorList>
            <person name="Huang K."/>
        </authorList>
    </citation>
    <scope>NUCLEOTIDE SEQUENCE [LARGE SCALE GENOMIC DNA]</scope>
    <source>
        <strain evidence="1 2">SM-1</strain>
    </source>
</reference>
<comment type="caution">
    <text evidence="1">The sequence shown here is derived from an EMBL/GenBank/DDBJ whole genome shotgun (WGS) entry which is preliminary data.</text>
</comment>
<accession>A0A1S2VF66</accession>
<evidence type="ECO:0000313" key="1">
    <source>
        <dbReference type="EMBL" id="OIN56846.1"/>
    </source>
</evidence>